<comment type="caution">
    <text evidence="7">The sequence shown here is derived from an EMBL/GenBank/DDBJ whole genome shotgun (WGS) entry which is preliminary data.</text>
</comment>
<proteinExistence type="predicted"/>
<dbReference type="PANTHER" id="PTHR43229">
    <property type="entry name" value="NODULATION PROTEIN J"/>
    <property type="match status" value="1"/>
</dbReference>
<accession>A0ABQ5NBA8</accession>
<keyword evidence="8" id="KW-1185">Reference proteome</keyword>
<feature type="domain" description="ABC-2 type transporter transmembrane" evidence="6">
    <location>
        <begin position="11"/>
        <end position="205"/>
    </location>
</feature>
<sequence length="238" mass="26270">MEAFLYGILLQWKLDLRNKGILLTYYVVPLIFFGFMGGIFTSITPDTKSTLIQSMSIFGVTMGAILGSPIPISETYGSELKKSYQVGRIPLSIPIINNFISAFVHLFIMSTIIYFVAPAAFHAAVPKNSAMYFIMLAIFIVTSLSIGAILGLTIKATSKLTMVSQFIFLPSLMLSGIMFPTKILPKQLAAFGKIFPATWGFEMMKEANMNFNLLLPLLVIIIICGCASALRIKKLRID</sequence>
<gene>
    <name evidence="7" type="ORF">bsdE14_39600</name>
</gene>
<comment type="subcellular location">
    <subcellularLocation>
        <location evidence="1">Membrane</location>
        <topology evidence="1">Multi-pass membrane protein</topology>
    </subcellularLocation>
</comment>
<keyword evidence="2 5" id="KW-0812">Transmembrane</keyword>
<feature type="transmembrane region" description="Helical" evidence="5">
    <location>
        <begin position="213"/>
        <end position="232"/>
    </location>
</feature>
<evidence type="ECO:0000256" key="5">
    <source>
        <dbReference type="SAM" id="Phobius"/>
    </source>
</evidence>
<evidence type="ECO:0000256" key="2">
    <source>
        <dbReference type="ARBA" id="ARBA00022692"/>
    </source>
</evidence>
<evidence type="ECO:0000313" key="8">
    <source>
        <dbReference type="Proteomes" id="UP001208567"/>
    </source>
</evidence>
<feature type="transmembrane region" description="Helical" evidence="5">
    <location>
        <begin position="166"/>
        <end position="184"/>
    </location>
</feature>
<organism evidence="7 8">
    <name type="scientific">Clostridium omnivorum</name>
    <dbReference type="NCBI Taxonomy" id="1604902"/>
    <lineage>
        <taxon>Bacteria</taxon>
        <taxon>Bacillati</taxon>
        <taxon>Bacillota</taxon>
        <taxon>Clostridia</taxon>
        <taxon>Eubacteriales</taxon>
        <taxon>Clostridiaceae</taxon>
        <taxon>Clostridium</taxon>
    </lineage>
</organism>
<evidence type="ECO:0000259" key="6">
    <source>
        <dbReference type="Pfam" id="PF01061"/>
    </source>
</evidence>
<dbReference type="Proteomes" id="UP001208567">
    <property type="component" value="Unassembled WGS sequence"/>
</dbReference>
<evidence type="ECO:0000256" key="3">
    <source>
        <dbReference type="ARBA" id="ARBA00022989"/>
    </source>
</evidence>
<dbReference type="Pfam" id="PF01061">
    <property type="entry name" value="ABC2_membrane"/>
    <property type="match status" value="1"/>
</dbReference>
<feature type="transmembrane region" description="Helical" evidence="5">
    <location>
        <begin position="52"/>
        <end position="72"/>
    </location>
</feature>
<dbReference type="PANTHER" id="PTHR43229:SF6">
    <property type="entry name" value="ABC-TYPE MULTIDRUG TRANSPORT SYSTEM, PERMEASE COMPONENT"/>
    <property type="match status" value="1"/>
</dbReference>
<protein>
    <recommendedName>
        <fullName evidence="6">ABC-2 type transporter transmembrane domain-containing protein</fullName>
    </recommendedName>
</protein>
<feature type="transmembrane region" description="Helical" evidence="5">
    <location>
        <begin position="93"/>
        <end position="117"/>
    </location>
</feature>
<evidence type="ECO:0000256" key="4">
    <source>
        <dbReference type="ARBA" id="ARBA00023136"/>
    </source>
</evidence>
<reference evidence="7 8" key="1">
    <citation type="journal article" date="2024" name="Int. J. Syst. Evol. Microbiol.">
        <title>Clostridium omnivorum sp. nov., isolated from anoxic soil under the treatment of reductive soil disinfestation.</title>
        <authorList>
            <person name="Ueki A."/>
            <person name="Tonouchi A."/>
            <person name="Kaku N."/>
            <person name="Honma S."/>
            <person name="Ueki K."/>
        </authorList>
    </citation>
    <scope>NUCLEOTIDE SEQUENCE [LARGE SCALE GENOMIC DNA]</scope>
    <source>
        <strain evidence="7 8">E14</strain>
    </source>
</reference>
<name>A0ABQ5NBA8_9CLOT</name>
<keyword evidence="3 5" id="KW-1133">Transmembrane helix</keyword>
<feature type="transmembrane region" description="Helical" evidence="5">
    <location>
        <begin position="129"/>
        <end position="154"/>
    </location>
</feature>
<dbReference type="InterPro" id="IPR051784">
    <property type="entry name" value="Nod_factor_ABC_transporter"/>
</dbReference>
<keyword evidence="4 5" id="KW-0472">Membrane</keyword>
<dbReference type="RefSeq" id="WP_264851859.1">
    <property type="nucleotide sequence ID" value="NZ_BRXR01000001.1"/>
</dbReference>
<evidence type="ECO:0000313" key="7">
    <source>
        <dbReference type="EMBL" id="GLC32550.1"/>
    </source>
</evidence>
<dbReference type="InterPro" id="IPR013525">
    <property type="entry name" value="ABC2_TM"/>
</dbReference>
<dbReference type="EMBL" id="BRXR01000001">
    <property type="protein sequence ID" value="GLC32550.1"/>
    <property type="molecule type" value="Genomic_DNA"/>
</dbReference>
<feature type="transmembrane region" description="Helical" evidence="5">
    <location>
        <begin position="21"/>
        <end position="40"/>
    </location>
</feature>
<evidence type="ECO:0000256" key="1">
    <source>
        <dbReference type="ARBA" id="ARBA00004141"/>
    </source>
</evidence>